<accession>A0A1I8AD31</accession>
<proteinExistence type="predicted"/>
<dbReference type="Proteomes" id="UP000095287">
    <property type="component" value="Unplaced"/>
</dbReference>
<keyword evidence="2" id="KW-1185">Reference proteome</keyword>
<organism evidence="2 3">
    <name type="scientific">Steinernema glaseri</name>
    <dbReference type="NCBI Taxonomy" id="37863"/>
    <lineage>
        <taxon>Eukaryota</taxon>
        <taxon>Metazoa</taxon>
        <taxon>Ecdysozoa</taxon>
        <taxon>Nematoda</taxon>
        <taxon>Chromadorea</taxon>
        <taxon>Rhabditida</taxon>
        <taxon>Tylenchina</taxon>
        <taxon>Panagrolaimomorpha</taxon>
        <taxon>Strongyloidoidea</taxon>
        <taxon>Steinernematidae</taxon>
        <taxon>Steinernema</taxon>
    </lineage>
</organism>
<sequence length="201" mass="22950">MSGQRQKQTKRSKVGVSSIHFNWAKHMIYGTHRKTGMALIYPLIFGNATMVLGIRSIWEPINTSSKTILWCAIVFSVDRRSSASGVWKRTTNVFVIVVLHARSRRRHQTDDLYNIRQNASAVDYRTLMNYGRRGTDLGRTGTYGSTIRFFYELCMLQGDSLSCRLVCRGYPGANEEQLSGFSVWYVACVLADPLLPFPKYY</sequence>
<keyword evidence="1" id="KW-0472">Membrane</keyword>
<dbReference type="AlphaFoldDB" id="A0A1I8AD31"/>
<evidence type="ECO:0000313" key="3">
    <source>
        <dbReference type="WBParaSite" id="L893_g4687.t1"/>
    </source>
</evidence>
<dbReference type="WBParaSite" id="L893_g4687.t1">
    <property type="protein sequence ID" value="L893_g4687.t1"/>
    <property type="gene ID" value="L893_g4687"/>
</dbReference>
<evidence type="ECO:0000313" key="2">
    <source>
        <dbReference type="Proteomes" id="UP000095287"/>
    </source>
</evidence>
<keyword evidence="1" id="KW-1133">Transmembrane helix</keyword>
<reference evidence="3" key="1">
    <citation type="submission" date="2016-11" db="UniProtKB">
        <authorList>
            <consortium name="WormBaseParasite"/>
        </authorList>
    </citation>
    <scope>IDENTIFICATION</scope>
</reference>
<keyword evidence="1" id="KW-0812">Transmembrane</keyword>
<evidence type="ECO:0000256" key="1">
    <source>
        <dbReference type="SAM" id="Phobius"/>
    </source>
</evidence>
<name>A0A1I8AD31_9BILA</name>
<protein>
    <submittedName>
        <fullName evidence="3">Innexin</fullName>
    </submittedName>
</protein>
<feature type="transmembrane region" description="Helical" evidence="1">
    <location>
        <begin position="38"/>
        <end position="58"/>
    </location>
</feature>